<reference evidence="1" key="1">
    <citation type="submission" date="2019-04" db="EMBL/GenBank/DDBJ databases">
        <title>Microbes associate with the intestines of laboratory mice.</title>
        <authorList>
            <person name="Navarre W."/>
            <person name="Wong E."/>
            <person name="Huang K."/>
            <person name="Tropini C."/>
            <person name="Ng K."/>
            <person name="Yu B."/>
        </authorList>
    </citation>
    <scope>NUCLEOTIDE SEQUENCE</scope>
    <source>
        <strain evidence="1">NM09_H32</strain>
    </source>
</reference>
<organism evidence="1 2">
    <name type="scientific">Dubosiella muris</name>
    <dbReference type="NCBI Taxonomy" id="3038133"/>
    <lineage>
        <taxon>Bacteria</taxon>
        <taxon>Bacillati</taxon>
        <taxon>Bacillota</taxon>
        <taxon>Erysipelotrichia</taxon>
        <taxon>Erysipelotrichales</taxon>
        <taxon>Erysipelotrichaceae</taxon>
        <taxon>Dubosiella</taxon>
    </lineage>
</organism>
<proteinExistence type="predicted"/>
<evidence type="ECO:0000313" key="2">
    <source>
        <dbReference type="Proteomes" id="UP000308836"/>
    </source>
</evidence>
<accession>A0AC61R952</accession>
<gene>
    <name evidence="1" type="ORF">E5336_03235</name>
</gene>
<sequence>MHELITHLVAVIAGLSIDFMELLSIGIIVYTTFFAFYKLLKKDPNARIYLLHGQSIGLTFKLGSEILRTVTVRNMDEILQIAMLIVIKAAMTWLIHWELSGIEQEQESKNGHTRKVKSLSERVHEKLHPETIEAKIEVENETNNH</sequence>
<name>A0AC61R952_9FIRM</name>
<dbReference type="Proteomes" id="UP000308836">
    <property type="component" value="Unassembled WGS sequence"/>
</dbReference>
<protein>
    <submittedName>
        <fullName evidence="1">DUF1622 domain-containing protein</fullName>
    </submittedName>
</protein>
<dbReference type="EMBL" id="SRYG01000005">
    <property type="protein sequence ID" value="TGY66558.1"/>
    <property type="molecule type" value="Genomic_DNA"/>
</dbReference>
<comment type="caution">
    <text evidence="1">The sequence shown here is derived from an EMBL/GenBank/DDBJ whole genome shotgun (WGS) entry which is preliminary data.</text>
</comment>
<keyword evidence="2" id="KW-1185">Reference proteome</keyword>
<evidence type="ECO:0000313" key="1">
    <source>
        <dbReference type="EMBL" id="TGY66558.1"/>
    </source>
</evidence>